<keyword evidence="1" id="KW-0812">Transmembrane</keyword>
<feature type="transmembrane region" description="Helical" evidence="1">
    <location>
        <begin position="35"/>
        <end position="53"/>
    </location>
</feature>
<dbReference type="AlphaFoldDB" id="A0A0K2T4Q5"/>
<evidence type="ECO:0000313" key="2">
    <source>
        <dbReference type="EMBL" id="CDW20411.1"/>
    </source>
</evidence>
<accession>A0A0K2T4Q5</accession>
<organism evidence="2">
    <name type="scientific">Lepeophtheirus salmonis</name>
    <name type="common">Salmon louse</name>
    <name type="synonym">Caligus salmonis</name>
    <dbReference type="NCBI Taxonomy" id="72036"/>
    <lineage>
        <taxon>Eukaryota</taxon>
        <taxon>Metazoa</taxon>
        <taxon>Ecdysozoa</taxon>
        <taxon>Arthropoda</taxon>
        <taxon>Crustacea</taxon>
        <taxon>Multicrustacea</taxon>
        <taxon>Hexanauplia</taxon>
        <taxon>Copepoda</taxon>
        <taxon>Siphonostomatoida</taxon>
        <taxon>Caligidae</taxon>
        <taxon>Lepeophtheirus</taxon>
    </lineage>
</organism>
<dbReference type="EMBL" id="HACA01003050">
    <property type="protein sequence ID" value="CDW20411.1"/>
    <property type="molecule type" value="Transcribed_RNA"/>
</dbReference>
<sequence length="66" mass="7599">MDDSRFFCYSTLRVKFSFFSFTELTYYYSLSPTVYLFRSVYCLLSVMCVFIPGDPCSPGPLASMLS</sequence>
<evidence type="ECO:0000256" key="1">
    <source>
        <dbReference type="SAM" id="Phobius"/>
    </source>
</evidence>
<keyword evidence="1" id="KW-1133">Transmembrane helix</keyword>
<protein>
    <submittedName>
        <fullName evidence="2">Uncharacterized protein</fullName>
    </submittedName>
</protein>
<name>A0A0K2T4Q5_LEPSM</name>
<keyword evidence="1" id="KW-0472">Membrane</keyword>
<reference evidence="2" key="1">
    <citation type="submission" date="2014-05" db="EMBL/GenBank/DDBJ databases">
        <authorList>
            <person name="Chronopoulou M."/>
        </authorList>
    </citation>
    <scope>NUCLEOTIDE SEQUENCE</scope>
    <source>
        <tissue evidence="2">Whole organism</tissue>
    </source>
</reference>
<proteinExistence type="predicted"/>